<protein>
    <submittedName>
        <fullName evidence="2">Uncharacterized protein</fullName>
    </submittedName>
</protein>
<organism evidence="2 3">
    <name type="scientific">Hydrogenophaga taeniospiralis CCUG 15921</name>
    <dbReference type="NCBI Taxonomy" id="1281780"/>
    <lineage>
        <taxon>Bacteria</taxon>
        <taxon>Pseudomonadati</taxon>
        <taxon>Pseudomonadota</taxon>
        <taxon>Betaproteobacteria</taxon>
        <taxon>Burkholderiales</taxon>
        <taxon>Comamonadaceae</taxon>
        <taxon>Hydrogenophaga</taxon>
    </lineage>
</organism>
<evidence type="ECO:0000256" key="1">
    <source>
        <dbReference type="SAM" id="MobiDB-lite"/>
    </source>
</evidence>
<proteinExistence type="predicted"/>
<gene>
    <name evidence="2" type="ORF">H010_10226</name>
</gene>
<dbReference type="Proteomes" id="UP001152876">
    <property type="component" value="Unassembled WGS sequence"/>
</dbReference>
<evidence type="ECO:0000313" key="3">
    <source>
        <dbReference type="Proteomes" id="UP001152876"/>
    </source>
</evidence>
<sequence>MNHQKPRDRSRIEPSRARPSEAMGEQRYQELMRGLNHFFQATEHDTQAHTAAQRQQVIREIKALMDHHGLTVEDIGE</sequence>
<dbReference type="EMBL" id="AOGK01000007">
    <property type="protein sequence ID" value="MDG5975629.1"/>
    <property type="molecule type" value="Genomic_DNA"/>
</dbReference>
<feature type="region of interest" description="Disordered" evidence="1">
    <location>
        <begin position="1"/>
        <end position="23"/>
    </location>
</feature>
<evidence type="ECO:0000313" key="2">
    <source>
        <dbReference type="EMBL" id="MDG5975629.1"/>
    </source>
</evidence>
<dbReference type="RefSeq" id="WP_068171393.1">
    <property type="nucleotide sequence ID" value="NZ_AOGK01000007.1"/>
</dbReference>
<keyword evidence="3" id="KW-1185">Reference proteome</keyword>
<comment type="caution">
    <text evidence="2">The sequence shown here is derived from an EMBL/GenBank/DDBJ whole genome shotgun (WGS) entry which is preliminary data.</text>
</comment>
<name>A0A9X4NS28_9BURK</name>
<dbReference type="AlphaFoldDB" id="A0A9X4NS28"/>
<accession>A0A9X4NS28</accession>
<feature type="compositionally biased region" description="Basic and acidic residues" evidence="1">
    <location>
        <begin position="1"/>
        <end position="19"/>
    </location>
</feature>
<reference evidence="2" key="1">
    <citation type="submission" date="2013-01" db="EMBL/GenBank/DDBJ databases">
        <title>Genome draft of Hydrogenophaga taeniospiralis 2K1.</title>
        <authorList>
            <person name="Gomila M."/>
            <person name="Lalucat J."/>
        </authorList>
    </citation>
    <scope>NUCLEOTIDE SEQUENCE</scope>
    <source>
        <strain evidence="2">CCUG 15921</strain>
    </source>
</reference>